<dbReference type="AlphaFoldDB" id="A0A383BMF5"/>
<evidence type="ECO:0000313" key="2">
    <source>
        <dbReference type="EMBL" id="SVE21059.1"/>
    </source>
</evidence>
<dbReference type="Gene3D" id="3.30.870.10">
    <property type="entry name" value="Endonuclease Chain A"/>
    <property type="match status" value="1"/>
</dbReference>
<proteinExistence type="predicted"/>
<accession>A0A383BMF5</accession>
<dbReference type="GO" id="GO:0003824">
    <property type="term" value="F:catalytic activity"/>
    <property type="evidence" value="ECO:0007669"/>
    <property type="project" value="InterPro"/>
</dbReference>
<gene>
    <name evidence="2" type="ORF">METZ01_LOCUS473913</name>
</gene>
<dbReference type="CDD" id="cd09176">
    <property type="entry name" value="PLDc_unchar6"/>
    <property type="match status" value="1"/>
</dbReference>
<dbReference type="InterPro" id="IPR059166">
    <property type="entry name" value="PLD-like_cat"/>
</dbReference>
<feature type="domain" description="PLD phosphodiesterase" evidence="1">
    <location>
        <begin position="61"/>
        <end position="89"/>
    </location>
</feature>
<dbReference type="InterPro" id="IPR001736">
    <property type="entry name" value="PLipase_D/transphosphatidylase"/>
</dbReference>
<feature type="non-terminal residue" evidence="2">
    <location>
        <position position="245"/>
    </location>
</feature>
<feature type="non-terminal residue" evidence="2">
    <location>
        <position position="1"/>
    </location>
</feature>
<protein>
    <recommendedName>
        <fullName evidence="1">PLD phosphodiesterase domain-containing protein</fullName>
    </recommendedName>
</protein>
<dbReference type="PROSITE" id="PS50035">
    <property type="entry name" value="PLD"/>
    <property type="match status" value="1"/>
</dbReference>
<dbReference type="SUPFAM" id="SSF56024">
    <property type="entry name" value="Phospholipase D/nuclease"/>
    <property type="match status" value="1"/>
</dbReference>
<evidence type="ECO:0000259" key="1">
    <source>
        <dbReference type="PROSITE" id="PS50035"/>
    </source>
</evidence>
<organism evidence="2">
    <name type="scientific">marine metagenome</name>
    <dbReference type="NCBI Taxonomy" id="408172"/>
    <lineage>
        <taxon>unclassified sequences</taxon>
        <taxon>metagenomes</taxon>
        <taxon>ecological metagenomes</taxon>
    </lineage>
</organism>
<name>A0A383BMF5_9ZZZZ</name>
<dbReference type="EMBL" id="UINC01201630">
    <property type="protein sequence ID" value="SVE21059.1"/>
    <property type="molecule type" value="Genomic_DNA"/>
</dbReference>
<reference evidence="2" key="1">
    <citation type="submission" date="2018-05" db="EMBL/GenBank/DDBJ databases">
        <authorList>
            <person name="Lanie J.A."/>
            <person name="Ng W.-L."/>
            <person name="Kazmierczak K.M."/>
            <person name="Andrzejewski T.M."/>
            <person name="Davidsen T.M."/>
            <person name="Wayne K.J."/>
            <person name="Tettelin H."/>
            <person name="Glass J.I."/>
            <person name="Rusch D."/>
            <person name="Podicherti R."/>
            <person name="Tsui H.-C.T."/>
            <person name="Winkler M.E."/>
        </authorList>
    </citation>
    <scope>NUCLEOTIDE SEQUENCE</scope>
</reference>
<sequence length="245" mass="28299">HEIIIFSPYIKVNALEALLLDSQRSAKVTIVTSWKPSDILLGVSDIEVYKYCCDHRATLLINNKIHLKAIIIDSMTSAYIGSGNITNAGLGIGNRFNYELGVINEKITLDDKFYFDKIISEGFSVNDEYYKKVKQAVKSMKKPKIVQEFDIETDLQKDFLLNALPMSNNVSDFYQHYSRKDDNDGSEEDIRSAEHDRRLYQIPRGLNKTEFENLLRKNFLNHPFIIAYLDYLGNEKYFGEMSAWL</sequence>